<dbReference type="Gene3D" id="3.40.50.970">
    <property type="match status" value="1"/>
</dbReference>
<evidence type="ECO:0000256" key="6">
    <source>
        <dbReference type="ARBA" id="ARBA00023052"/>
    </source>
</evidence>
<comment type="function">
    <text evidence="8">The pyruvate dehydrogenase complex catalyzes the overall conversion of pyruvate to acetyl-CoA and CO(2).</text>
</comment>
<dbReference type="RefSeq" id="WP_248343556.1">
    <property type="nucleotide sequence ID" value="NZ_AP025592.1"/>
</dbReference>
<keyword evidence="11" id="KW-1185">Reference proteome</keyword>
<evidence type="ECO:0000256" key="1">
    <source>
        <dbReference type="ARBA" id="ARBA00001964"/>
    </source>
</evidence>
<keyword evidence="6 8" id="KW-0786">Thiamine pyrophosphate</keyword>
<accession>A0ABN6N196</accession>
<evidence type="ECO:0000259" key="9">
    <source>
        <dbReference type="Pfam" id="PF00676"/>
    </source>
</evidence>
<keyword evidence="7 8" id="KW-0670">Pyruvate</keyword>
<protein>
    <recommendedName>
        <fullName evidence="4 8">Pyruvate dehydrogenase E1 component subunit alpha</fullName>
        <ecNumber evidence="3 8">1.2.4.1</ecNumber>
    </recommendedName>
</protein>
<sequence>MPENKPGLDRSEVLALYRQMLLLRRFEEAAGRVYTEGKIGGFCHLYIGQEAVAVGVHAALDPARDYLINGYRDHGHALAWGSPPERVMAELYGKAEGITKGKGGSMHMFDAPRHNFGGYGIVGGQIPLALGLAFAERYRQSDGVVVCLFGEAAVNNGAFHESLNMAALWKLPCIFVCENNRYGMGTSIERSSAVTEVWQRGSANAVRGELVDGMDVLAVRDAISRAAAECRPREGRPVLIEARTYRFRGHSMADPATYRTRDEVEQQKKRDPLNVLAEHARAAGLEVPPAELEALDAEVGKVVQAALQAAEQGKSPDPGVIWTDIYASPSDPAIHREI</sequence>
<dbReference type="Pfam" id="PF00676">
    <property type="entry name" value="E1_dh"/>
    <property type="match status" value="1"/>
</dbReference>
<evidence type="ECO:0000256" key="4">
    <source>
        <dbReference type="ARBA" id="ARBA00014159"/>
    </source>
</evidence>
<dbReference type="CDD" id="cd02000">
    <property type="entry name" value="TPP_E1_PDC_ADC_BCADC"/>
    <property type="match status" value="1"/>
</dbReference>
<evidence type="ECO:0000313" key="10">
    <source>
        <dbReference type="EMBL" id="BDG06977.1"/>
    </source>
</evidence>
<feature type="domain" description="Dehydrogenase E1 component" evidence="9">
    <location>
        <begin position="19"/>
        <end position="318"/>
    </location>
</feature>
<comment type="cofactor">
    <cofactor evidence="1 8">
        <name>thiamine diphosphate</name>
        <dbReference type="ChEBI" id="CHEBI:58937"/>
    </cofactor>
</comment>
<evidence type="ECO:0000313" key="11">
    <source>
        <dbReference type="Proteomes" id="UP001162734"/>
    </source>
</evidence>
<comment type="subunit">
    <text evidence="2 8">Heterodimer of an alpha and a beta chain.</text>
</comment>
<evidence type="ECO:0000256" key="8">
    <source>
        <dbReference type="RuleBase" id="RU361139"/>
    </source>
</evidence>
<dbReference type="EMBL" id="AP025592">
    <property type="protein sequence ID" value="BDG06977.1"/>
    <property type="molecule type" value="Genomic_DNA"/>
</dbReference>
<dbReference type="Proteomes" id="UP001162734">
    <property type="component" value="Chromosome"/>
</dbReference>
<evidence type="ECO:0000256" key="2">
    <source>
        <dbReference type="ARBA" id="ARBA00011870"/>
    </source>
</evidence>
<proteinExistence type="predicted"/>
<comment type="catalytic activity">
    <reaction evidence="8">
        <text>N(6)-[(R)-lipoyl]-L-lysyl-[protein] + pyruvate + H(+) = N(6)-[(R)-S(8)-acetyldihydrolipoyl]-L-lysyl-[protein] + CO2</text>
        <dbReference type="Rhea" id="RHEA:19189"/>
        <dbReference type="Rhea" id="RHEA-COMP:10474"/>
        <dbReference type="Rhea" id="RHEA-COMP:10478"/>
        <dbReference type="ChEBI" id="CHEBI:15361"/>
        <dbReference type="ChEBI" id="CHEBI:15378"/>
        <dbReference type="ChEBI" id="CHEBI:16526"/>
        <dbReference type="ChEBI" id="CHEBI:83099"/>
        <dbReference type="ChEBI" id="CHEBI:83111"/>
        <dbReference type="EC" id="1.2.4.1"/>
    </reaction>
</comment>
<organism evidence="10 11">
    <name type="scientific">Anaeromyxobacter paludicola</name>
    <dbReference type="NCBI Taxonomy" id="2918171"/>
    <lineage>
        <taxon>Bacteria</taxon>
        <taxon>Pseudomonadati</taxon>
        <taxon>Myxococcota</taxon>
        <taxon>Myxococcia</taxon>
        <taxon>Myxococcales</taxon>
        <taxon>Cystobacterineae</taxon>
        <taxon>Anaeromyxobacteraceae</taxon>
        <taxon>Anaeromyxobacter</taxon>
    </lineage>
</organism>
<dbReference type="InterPro" id="IPR050642">
    <property type="entry name" value="PDH_E1_Alpha_Subunit"/>
</dbReference>
<dbReference type="InterPro" id="IPR029061">
    <property type="entry name" value="THDP-binding"/>
</dbReference>
<evidence type="ECO:0000256" key="7">
    <source>
        <dbReference type="ARBA" id="ARBA00023317"/>
    </source>
</evidence>
<evidence type="ECO:0000256" key="3">
    <source>
        <dbReference type="ARBA" id="ARBA00012281"/>
    </source>
</evidence>
<dbReference type="PANTHER" id="PTHR11516">
    <property type="entry name" value="PYRUVATE DEHYDROGENASE E1 COMPONENT, ALPHA SUBUNIT BACTERIAL AND ORGANELLAR"/>
    <property type="match status" value="1"/>
</dbReference>
<name>A0ABN6N196_9BACT</name>
<dbReference type="NCBIfam" id="TIGR03182">
    <property type="entry name" value="PDH_E1_alph_y"/>
    <property type="match status" value="1"/>
</dbReference>
<evidence type="ECO:0000256" key="5">
    <source>
        <dbReference type="ARBA" id="ARBA00023002"/>
    </source>
</evidence>
<dbReference type="SUPFAM" id="SSF52518">
    <property type="entry name" value="Thiamin diphosphate-binding fold (THDP-binding)"/>
    <property type="match status" value="1"/>
</dbReference>
<gene>
    <name evidence="8 10" type="primary">pdhA</name>
    <name evidence="10" type="ORF">AMPC_00900</name>
</gene>
<dbReference type="InterPro" id="IPR001017">
    <property type="entry name" value="DH_E1"/>
</dbReference>
<dbReference type="PANTHER" id="PTHR11516:SF60">
    <property type="entry name" value="PYRUVATE DEHYDROGENASE E1 COMPONENT SUBUNIT ALPHA"/>
    <property type="match status" value="1"/>
</dbReference>
<keyword evidence="5 8" id="KW-0560">Oxidoreductase</keyword>
<dbReference type="EC" id="1.2.4.1" evidence="3 8"/>
<dbReference type="InterPro" id="IPR017597">
    <property type="entry name" value="Pyrv_DH_E1_asu_subgrp-y"/>
</dbReference>
<reference evidence="11" key="1">
    <citation type="journal article" date="2022" name="Int. J. Syst. Evol. Microbiol.">
        <title>Anaeromyxobacter oryzae sp. nov., Anaeromyxobacter diazotrophicus sp. nov. and Anaeromyxobacter paludicola sp. nov., isolated from paddy soils.</title>
        <authorList>
            <person name="Itoh H."/>
            <person name="Xu Z."/>
            <person name="Mise K."/>
            <person name="Masuda Y."/>
            <person name="Ushijima N."/>
            <person name="Hayakawa C."/>
            <person name="Shiratori Y."/>
            <person name="Senoo K."/>
        </authorList>
    </citation>
    <scope>NUCLEOTIDE SEQUENCE [LARGE SCALE GENOMIC DNA]</scope>
    <source>
        <strain evidence="11">Red630</strain>
    </source>
</reference>